<dbReference type="InterPro" id="IPR003169">
    <property type="entry name" value="GYF"/>
</dbReference>
<dbReference type="Pfam" id="PF02213">
    <property type="entry name" value="GYF"/>
    <property type="match status" value="1"/>
</dbReference>
<feature type="domain" description="GYF" evidence="2">
    <location>
        <begin position="258"/>
        <end position="307"/>
    </location>
</feature>
<dbReference type="AlphaFoldDB" id="A0A430Q309"/>
<dbReference type="PANTHER" id="PTHR14445">
    <property type="entry name" value="GRB10 INTERACTING GYF PROTEIN"/>
    <property type="match status" value="1"/>
</dbReference>
<comment type="caution">
    <text evidence="3">The sequence shown here is derived from an EMBL/GenBank/DDBJ whole genome shotgun (WGS) entry which is preliminary data.</text>
</comment>
<keyword evidence="4" id="KW-1185">Reference proteome</keyword>
<organism evidence="3 4">
    <name type="scientific">Schistosoma bovis</name>
    <name type="common">Blood fluke</name>
    <dbReference type="NCBI Taxonomy" id="6184"/>
    <lineage>
        <taxon>Eukaryota</taxon>
        <taxon>Metazoa</taxon>
        <taxon>Spiralia</taxon>
        <taxon>Lophotrochozoa</taxon>
        <taxon>Platyhelminthes</taxon>
        <taxon>Trematoda</taxon>
        <taxon>Digenea</taxon>
        <taxon>Strigeidida</taxon>
        <taxon>Schistosomatoidea</taxon>
        <taxon>Schistosomatidae</taxon>
        <taxon>Schistosoma</taxon>
    </lineage>
</organism>
<dbReference type="STRING" id="6184.A0A430Q309"/>
<dbReference type="GO" id="GO:0005829">
    <property type="term" value="C:cytosol"/>
    <property type="evidence" value="ECO:0007669"/>
    <property type="project" value="TreeGrafter"/>
</dbReference>
<feature type="compositionally biased region" description="Polar residues" evidence="1">
    <location>
        <begin position="972"/>
        <end position="1009"/>
    </location>
</feature>
<proteinExistence type="predicted"/>
<dbReference type="SMART" id="SM00444">
    <property type="entry name" value="GYF"/>
    <property type="match status" value="1"/>
</dbReference>
<feature type="compositionally biased region" description="Polar residues" evidence="1">
    <location>
        <begin position="944"/>
        <end position="962"/>
    </location>
</feature>
<dbReference type="PANTHER" id="PTHR14445:SF36">
    <property type="entry name" value="FI03272P-RELATED"/>
    <property type="match status" value="1"/>
</dbReference>
<feature type="region of interest" description="Disordered" evidence="1">
    <location>
        <begin position="23"/>
        <end position="43"/>
    </location>
</feature>
<evidence type="ECO:0000313" key="4">
    <source>
        <dbReference type="Proteomes" id="UP000290809"/>
    </source>
</evidence>
<feature type="compositionally biased region" description="Polar residues" evidence="1">
    <location>
        <begin position="727"/>
        <end position="772"/>
    </location>
</feature>
<dbReference type="Gene3D" id="3.30.1490.40">
    <property type="match status" value="1"/>
</dbReference>
<sequence>MTAQPESFQFSPQWIRELSDDAFNSRRQQSHSPTEGRVSSKSPNLFSNFVNKVPDTISLNTTGHSLPSSSARPLEVQHVGGSLLSGNSSVVSNPTLNINSILPNDGIPVPRSDPYSHNTDSYNNQSKRAVSAYYGINDPDKTLDSSVNSNAIWMQQHIWSKSVPQHLHGFNPIDSTSNSVSNFCGVAATETNRHSSCSVPDAENIRGFFSQLSSFDRLGQSNSSQAYPLSNSSVQHPPNVLSSEKGFVRRNGSDQSDEHMWLYEDPQGRTQGTFSDAQMNEWLMAGIYFTPNLRIRRQCDDTFSTLASYTQLFERVPFVSGPRIPPIRGEINQAMLALSSSGFLSKPHFKNSDNPPTDLLPCNSTNHDQSEGSRVNASMVANSTIDSSRSLLSEPQHQLYQQLSDFSTSASNITTSAGISVPTCQVTEEGLNTTNSKSLAYGSINTSVPVSVPMSLLNNSINNLRIRDNAEGDFKSILDDPNNVQQHKQAISSAPTFMNLTSLIPLNPSFPSFNLQFPSRLQGTNGTTMDDLTSAASSFLSPGFWSVLTQYLNLHPPSANQTSTPMQQLAETAQLAAQLAALVGSHSPDQTPMQPSQALALAQLLITRGVGLGNINAEAPSSNGLLTSKKDKPSDNECIASSSIFHTSEISAVSERHQESQTQWPSLGSTLNQSAPHCSEGRFNPAPLNKVSSELSYGKSCEKDLSDNTSAVSQNLHSCRPNYLDKPQSTLSKPSTSPRSTNVKSKIQLDSTLSEPVQSISLDGYNRTQQNGRGPKTTEVCSGGSVRSTEQKQTAISSSRTGSTNQSRVKGSKSNNVRSPTKAIVQNNSSSSQVSSSVNIRPTEAACTSVASNSETDPDQTVEDELKKLTQWCQSRLGSMPMREKVDIPTVVELLATLDAPYEVERMVQTFLGETARTAQFVKDFLDRRRPFWQLHRKRREQENTIQESAGQNSNQPASTVRSTEKKKRTNPNDTATNNTQRQNSSICNGLSWNKSDSTHSSNIEQIQDNQVGILSI</sequence>
<feature type="region of interest" description="Disordered" evidence="1">
    <location>
        <begin position="939"/>
        <end position="1009"/>
    </location>
</feature>
<feature type="compositionally biased region" description="Low complexity" evidence="1">
    <location>
        <begin position="825"/>
        <end position="839"/>
    </location>
</feature>
<dbReference type="EMBL" id="QMKO01002997">
    <property type="protein sequence ID" value="RTG82077.1"/>
    <property type="molecule type" value="Genomic_DNA"/>
</dbReference>
<feature type="region of interest" description="Disordered" evidence="1">
    <location>
        <begin position="712"/>
        <end position="839"/>
    </location>
</feature>
<evidence type="ECO:0000256" key="1">
    <source>
        <dbReference type="SAM" id="MobiDB-lite"/>
    </source>
</evidence>
<evidence type="ECO:0000313" key="3">
    <source>
        <dbReference type="EMBL" id="RTG82077.1"/>
    </source>
</evidence>
<dbReference type="InterPro" id="IPR051640">
    <property type="entry name" value="GRB10-interact_GYF"/>
</dbReference>
<feature type="compositionally biased region" description="Polar residues" evidence="1">
    <location>
        <begin position="660"/>
        <end position="676"/>
    </location>
</feature>
<dbReference type="PROSITE" id="PS50829">
    <property type="entry name" value="GYF"/>
    <property type="match status" value="1"/>
</dbReference>
<reference evidence="3 4" key="1">
    <citation type="journal article" date="2019" name="PLoS Pathog.">
        <title>Genome sequence of the bovine parasite Schistosoma bovis Tanzania.</title>
        <authorList>
            <person name="Oey H."/>
            <person name="Zakrzewski M."/>
            <person name="Gobert G."/>
            <person name="Gravermann K."/>
            <person name="Stoye J."/>
            <person name="Jones M."/>
            <person name="Mcmanus D."/>
            <person name="Krause L."/>
        </authorList>
    </citation>
    <scope>NUCLEOTIDE SEQUENCE [LARGE SCALE GENOMIC DNA]</scope>
    <source>
        <strain evidence="3 4">TAN1997</strain>
    </source>
</reference>
<evidence type="ECO:0000259" key="2">
    <source>
        <dbReference type="PROSITE" id="PS50829"/>
    </source>
</evidence>
<protein>
    <submittedName>
        <fullName evidence="3">PERQ amino acid-rich with GYF domain-containing protein</fullName>
    </submittedName>
</protein>
<feature type="compositionally biased region" description="Polar residues" evidence="1">
    <location>
        <begin position="223"/>
        <end position="242"/>
    </location>
</feature>
<feature type="compositionally biased region" description="Polar residues" evidence="1">
    <location>
        <begin position="785"/>
        <end position="819"/>
    </location>
</feature>
<name>A0A430Q309_SCHBO</name>
<feature type="region of interest" description="Disordered" evidence="1">
    <location>
        <begin position="653"/>
        <end position="686"/>
    </location>
</feature>
<dbReference type="InterPro" id="IPR035445">
    <property type="entry name" value="GYF-like_dom_sf"/>
</dbReference>
<gene>
    <name evidence="3" type="ORF">DC041_0012025</name>
</gene>
<accession>A0A430Q309</accession>
<feature type="region of interest" description="Disordered" evidence="1">
    <location>
        <begin position="223"/>
        <end position="244"/>
    </location>
</feature>
<dbReference type="SUPFAM" id="SSF55277">
    <property type="entry name" value="GYF domain"/>
    <property type="match status" value="1"/>
</dbReference>
<dbReference type="Proteomes" id="UP000290809">
    <property type="component" value="Unassembled WGS sequence"/>
</dbReference>
<feature type="compositionally biased region" description="Polar residues" evidence="1">
    <location>
        <begin position="25"/>
        <end position="43"/>
    </location>
</feature>